<keyword evidence="3" id="KW-1185">Reference proteome</keyword>
<reference evidence="2" key="1">
    <citation type="submission" date="2022-01" db="EMBL/GenBank/DDBJ databases">
        <title>Microbacterium eymi and Microbacterium rhizovicinus sp. nov., isolated from the rhizospheric soil of Elymus tsukushiensis, a plant native to the Dokdo Islands, Republic of Korea.</title>
        <authorList>
            <person name="Hwang Y.J."/>
        </authorList>
    </citation>
    <scope>NUCLEOTIDE SEQUENCE</scope>
    <source>
        <strain evidence="2">KUDC0405</strain>
    </source>
</reference>
<dbReference type="EMBL" id="CP091139">
    <property type="protein sequence ID" value="UUT36436.1"/>
    <property type="molecule type" value="Genomic_DNA"/>
</dbReference>
<evidence type="ECO:0000313" key="2">
    <source>
        <dbReference type="EMBL" id="UUT36436.1"/>
    </source>
</evidence>
<organism evidence="2 3">
    <name type="scientific">Microbacterium elymi</name>
    <dbReference type="NCBI Taxonomy" id="2909587"/>
    <lineage>
        <taxon>Bacteria</taxon>
        <taxon>Bacillati</taxon>
        <taxon>Actinomycetota</taxon>
        <taxon>Actinomycetes</taxon>
        <taxon>Micrococcales</taxon>
        <taxon>Microbacteriaceae</taxon>
        <taxon>Microbacterium</taxon>
    </lineage>
</organism>
<gene>
    <name evidence="2" type="ORF">L2X98_26335</name>
</gene>
<accession>A0ABY5NMU6</accession>
<protein>
    <submittedName>
        <fullName evidence="2">Uncharacterized protein</fullName>
    </submittedName>
</protein>
<feature type="region of interest" description="Disordered" evidence="1">
    <location>
        <begin position="104"/>
        <end position="126"/>
    </location>
</feature>
<evidence type="ECO:0000256" key="1">
    <source>
        <dbReference type="SAM" id="MobiDB-lite"/>
    </source>
</evidence>
<proteinExistence type="predicted"/>
<sequence>MREAGPSLIQTTKGDLELVCVRADGTLQHWARADGTTWAWSPMASFASGCRTAPVMIEGQYGRADEFASGNYELVVALASGVLRALVARQRGSVAPQCELRHRHRAGARPRAGQLRVQPRGGRPQAGWTHAAFLARRHGMARRSDHWTCPLSSS</sequence>
<evidence type="ECO:0000313" key="3">
    <source>
        <dbReference type="Proteomes" id="UP001054811"/>
    </source>
</evidence>
<dbReference type="Proteomes" id="UP001054811">
    <property type="component" value="Chromosome"/>
</dbReference>
<dbReference type="RefSeq" id="WP_259613094.1">
    <property type="nucleotide sequence ID" value="NZ_CP091139.2"/>
</dbReference>
<name>A0ABY5NMU6_9MICO</name>